<dbReference type="RefSeq" id="WP_394321105.1">
    <property type="nucleotide sequence ID" value="NZ_JBHMQU010000073.1"/>
</dbReference>
<evidence type="ECO:0000313" key="3">
    <source>
        <dbReference type="Proteomes" id="UP001589920"/>
    </source>
</evidence>
<proteinExistence type="predicted"/>
<comment type="caution">
    <text evidence="2">The sequence shown here is derived from an EMBL/GenBank/DDBJ whole genome shotgun (WGS) entry which is preliminary data.</text>
</comment>
<evidence type="ECO:0000256" key="1">
    <source>
        <dbReference type="SAM" id="MobiDB-lite"/>
    </source>
</evidence>
<dbReference type="Gene3D" id="1.10.760.10">
    <property type="entry name" value="Cytochrome c-like domain"/>
    <property type="match status" value="1"/>
</dbReference>
<name>A0ABV6TAX0_9RHOB</name>
<protein>
    <submittedName>
        <fullName evidence="2">Uncharacterized protein</fullName>
    </submittedName>
</protein>
<keyword evidence="3" id="KW-1185">Reference proteome</keyword>
<organism evidence="2 3">
    <name type="scientific">Paracoccus panacisoli</name>
    <dbReference type="NCBI Taxonomy" id="1510163"/>
    <lineage>
        <taxon>Bacteria</taxon>
        <taxon>Pseudomonadati</taxon>
        <taxon>Pseudomonadota</taxon>
        <taxon>Alphaproteobacteria</taxon>
        <taxon>Rhodobacterales</taxon>
        <taxon>Paracoccaceae</taxon>
        <taxon>Paracoccus</taxon>
    </lineage>
</organism>
<evidence type="ECO:0000313" key="2">
    <source>
        <dbReference type="EMBL" id="MFC0813153.1"/>
    </source>
</evidence>
<dbReference type="SUPFAM" id="SSF46626">
    <property type="entry name" value="Cytochrome c"/>
    <property type="match status" value="1"/>
</dbReference>
<reference evidence="2 3" key="1">
    <citation type="submission" date="2024-09" db="EMBL/GenBank/DDBJ databases">
        <authorList>
            <person name="Sun Q."/>
            <person name="Mori K."/>
        </authorList>
    </citation>
    <scope>NUCLEOTIDE SEQUENCE [LARGE SCALE GENOMIC DNA]</scope>
    <source>
        <strain evidence="2 3">KCTC 42086</strain>
    </source>
</reference>
<gene>
    <name evidence="2" type="ORF">ACFHYO_13665</name>
</gene>
<dbReference type="EMBL" id="JBHMQU010000073">
    <property type="protein sequence ID" value="MFC0813153.1"/>
    <property type="molecule type" value="Genomic_DNA"/>
</dbReference>
<sequence length="97" mass="11096">MMYEEGRSYAFPRSTARANPTAGRRQSITWRFRTPSLRYVALTSPYMHDGGLLFRREVIVFYEGGGCPHSGQDPPIAPLALSYEERHNLEEFLLSLT</sequence>
<dbReference type="Proteomes" id="UP001589920">
    <property type="component" value="Unassembled WGS sequence"/>
</dbReference>
<dbReference type="InterPro" id="IPR036909">
    <property type="entry name" value="Cyt_c-like_dom_sf"/>
</dbReference>
<feature type="region of interest" description="Disordered" evidence="1">
    <location>
        <begin position="1"/>
        <end position="22"/>
    </location>
</feature>
<accession>A0ABV6TAX0</accession>